<keyword evidence="1" id="KW-0813">Transport</keyword>
<dbReference type="Gene3D" id="2.40.420.20">
    <property type="match status" value="1"/>
</dbReference>
<feature type="chain" id="PRO_5012438780" evidence="3">
    <location>
        <begin position="21"/>
        <end position="363"/>
    </location>
</feature>
<feature type="signal peptide" evidence="3">
    <location>
        <begin position="1"/>
        <end position="20"/>
    </location>
</feature>
<dbReference type="GO" id="GO:0015679">
    <property type="term" value="P:plasma membrane copper ion transport"/>
    <property type="evidence" value="ECO:0007669"/>
    <property type="project" value="TreeGrafter"/>
</dbReference>
<evidence type="ECO:0000313" key="5">
    <source>
        <dbReference type="Proteomes" id="UP000192761"/>
    </source>
</evidence>
<reference evidence="4 5" key="1">
    <citation type="submission" date="2017-04" db="EMBL/GenBank/DDBJ databases">
        <authorList>
            <person name="Afonso C.L."/>
            <person name="Miller P.J."/>
            <person name="Scott M.A."/>
            <person name="Spackman E."/>
            <person name="Goraichik I."/>
            <person name="Dimitrov K.M."/>
            <person name="Suarez D.L."/>
            <person name="Swayne D.E."/>
        </authorList>
    </citation>
    <scope>NUCLEOTIDE SEQUENCE [LARGE SCALE GENOMIC DNA]</scope>
    <source>
        <strain evidence="4 5">DSM 23236</strain>
    </source>
</reference>
<feature type="coiled-coil region" evidence="2">
    <location>
        <begin position="129"/>
        <end position="178"/>
    </location>
</feature>
<keyword evidence="2" id="KW-0175">Coiled coil</keyword>
<keyword evidence="3" id="KW-0732">Signal</keyword>
<dbReference type="PANTHER" id="PTHR30097:SF15">
    <property type="entry name" value="CATION EFFLUX SYSTEM PROTEIN CUSB"/>
    <property type="match status" value="1"/>
</dbReference>
<dbReference type="PANTHER" id="PTHR30097">
    <property type="entry name" value="CATION EFFLUX SYSTEM PROTEIN CUSB"/>
    <property type="match status" value="1"/>
</dbReference>
<keyword evidence="5" id="KW-1185">Reference proteome</keyword>
<evidence type="ECO:0000313" key="4">
    <source>
        <dbReference type="EMBL" id="SMC29400.1"/>
    </source>
</evidence>
<evidence type="ECO:0000256" key="1">
    <source>
        <dbReference type="ARBA" id="ARBA00022448"/>
    </source>
</evidence>
<dbReference type="GO" id="GO:0030288">
    <property type="term" value="C:outer membrane-bounded periplasmic space"/>
    <property type="evidence" value="ECO:0007669"/>
    <property type="project" value="TreeGrafter"/>
</dbReference>
<organism evidence="4 5">
    <name type="scientific">Andreprevotia lacus DSM 23236</name>
    <dbReference type="NCBI Taxonomy" id="1121001"/>
    <lineage>
        <taxon>Bacteria</taxon>
        <taxon>Pseudomonadati</taxon>
        <taxon>Pseudomonadota</taxon>
        <taxon>Betaproteobacteria</taxon>
        <taxon>Neisseriales</taxon>
        <taxon>Chitinibacteraceae</taxon>
        <taxon>Andreprevotia</taxon>
    </lineage>
</organism>
<dbReference type="InterPro" id="IPR051909">
    <property type="entry name" value="MFP_Cation_Efflux"/>
</dbReference>
<name>A0A1W1XZL0_9NEIS</name>
<dbReference type="RefSeq" id="WP_176217019.1">
    <property type="nucleotide sequence ID" value="NZ_FWXD01000034.1"/>
</dbReference>
<proteinExistence type="predicted"/>
<dbReference type="GO" id="GO:0060003">
    <property type="term" value="P:copper ion export"/>
    <property type="evidence" value="ECO:0007669"/>
    <property type="project" value="TreeGrafter"/>
</dbReference>
<dbReference type="SUPFAM" id="SSF111369">
    <property type="entry name" value="HlyD-like secretion proteins"/>
    <property type="match status" value="1"/>
</dbReference>
<accession>A0A1W1XZL0</accession>
<dbReference type="EMBL" id="FWXD01000034">
    <property type="protein sequence ID" value="SMC29400.1"/>
    <property type="molecule type" value="Genomic_DNA"/>
</dbReference>
<dbReference type="AlphaFoldDB" id="A0A1W1XZL0"/>
<dbReference type="GO" id="GO:0046914">
    <property type="term" value="F:transition metal ion binding"/>
    <property type="evidence" value="ECO:0007669"/>
    <property type="project" value="TreeGrafter"/>
</dbReference>
<dbReference type="STRING" id="1121001.SAMN02745857_03816"/>
<evidence type="ECO:0000256" key="2">
    <source>
        <dbReference type="SAM" id="Coils"/>
    </source>
</evidence>
<sequence length="363" mass="38328">MKLNRLIACLCLAWIGAAYAHGGEDHGDAPAVAIAADKPQRLPDGRVFVPKEAQRRWQVLTVIGQPQTLSRSVTLNAHVVMDPNAGGRVQAALPGRVEPGPNGLPVLGSAVRKGQILAYIVPAVGSLERASQQAERADLQARLKLTEAQQARLESLNGTVARKEIEAAANEVQALRQRSTALAAGAAREPLLAPATGMIASADAVSGQMVEAKDVLFEIVDPARMMIEALVYDPGMTRGLQQASIVGTDMTLDFVGGAGALRDGALPVLFRPRRNTADRLALGQIIKVVANTEDKVQGMPVPATSIVRNASNETAVWVHDSAELFRSVAVQVSPLDGQRVMVSGVKPGARIVTSGAVLINQIR</sequence>
<evidence type="ECO:0000256" key="3">
    <source>
        <dbReference type="SAM" id="SignalP"/>
    </source>
</evidence>
<gene>
    <name evidence="4" type="ORF">SAMN02745857_03816</name>
</gene>
<dbReference type="Proteomes" id="UP000192761">
    <property type="component" value="Unassembled WGS sequence"/>
</dbReference>
<protein>
    <submittedName>
        <fullName evidence="4">Multidrug efflux pump subunit AcrA (Membrane-fusion protein)</fullName>
    </submittedName>
</protein>